<sequence>MDRAGQGGAGGTRMSTYSVWRASALSVLFVASLGGTAMQAQAAAPAPAASTQDGAAARFNALYTREWRWRQAQLSGAVDEDNQATQDRQSDHLPKVDVATQNLRTAYWQQTLKELDAIPAVQLPAEDQVSYQVYRQQLLVLLDQQHFRAWEMPFNSDSAFWSDLGFSAEAKLRTREDYQRYLKMLADIPRYFAEHTDNMRAGLARGFSQPRVTLTGRDQSIADVVQAKGEANPFYAPFKQMPATLPADVQAQLRQQAVQTIDAQVLPAYASLLDFIRNEYQPRARTTLAGEALPDGQAYYRAQIREFTTLELSPEQIHQIGLQEVARLRTQMDQTIVDSGFKAPAGQAVFPAFLHFLRSDPQFYAKTPEQLLKQAAWIAKRVDAKVGDYIGRLPRRRFAIEPVPPELAPFYTGGRGGPGIYLVNTYNLPSRPLYNLTALTLHESSPGHALQMPLAAEAQGLPEFRRYAYISAYGEGWALYSEYLGQEMGMYDTPYDRFGYLTYQMWRACRLVIDTGIHHKGWTRAQAQAYLRDNTALSEHEVTTEVDRYIAWPGQALSYYLGELKILELRRKAEAALGEKFDLRHFHDAVLQTGSVPLPVLEARIDRFIADGGVSPYAAEDAAGPAAAAAKAAASD</sequence>
<keyword evidence="1" id="KW-0732">Signal</keyword>
<feature type="chain" id="PRO_5015418196" evidence="1">
    <location>
        <begin position="43"/>
        <end position="636"/>
    </location>
</feature>
<dbReference type="AlphaFoldDB" id="A0A2S7A5K4"/>
<accession>A0A2S7A5K4</accession>
<protein>
    <submittedName>
        <fullName evidence="2">DUF885 domain-containing protein</fullName>
    </submittedName>
</protein>
<evidence type="ECO:0000313" key="3">
    <source>
        <dbReference type="Proteomes" id="UP000238049"/>
    </source>
</evidence>
<proteinExistence type="predicted"/>
<organism evidence="2 3">
    <name type="scientific">Xanthomonas arboricola pv. guizotiae</name>
    <dbReference type="NCBI Taxonomy" id="487867"/>
    <lineage>
        <taxon>Bacteria</taxon>
        <taxon>Pseudomonadati</taxon>
        <taxon>Pseudomonadota</taxon>
        <taxon>Gammaproteobacteria</taxon>
        <taxon>Lysobacterales</taxon>
        <taxon>Lysobacteraceae</taxon>
        <taxon>Xanthomonas</taxon>
    </lineage>
</organism>
<gene>
    <name evidence="2" type="ORF">XarbCFBP7409_05305</name>
</gene>
<dbReference type="EMBL" id="MDSL01000007">
    <property type="protein sequence ID" value="PPU02556.1"/>
    <property type="molecule type" value="Genomic_DNA"/>
</dbReference>
<feature type="signal peptide" evidence="1">
    <location>
        <begin position="1"/>
        <end position="42"/>
    </location>
</feature>
<dbReference type="InterPro" id="IPR010281">
    <property type="entry name" value="DUF885"/>
</dbReference>
<dbReference type="Pfam" id="PF05960">
    <property type="entry name" value="DUF885"/>
    <property type="match status" value="1"/>
</dbReference>
<evidence type="ECO:0000256" key="1">
    <source>
        <dbReference type="SAM" id="SignalP"/>
    </source>
</evidence>
<comment type="caution">
    <text evidence="2">The sequence shown here is derived from an EMBL/GenBank/DDBJ whole genome shotgun (WGS) entry which is preliminary data.</text>
</comment>
<dbReference type="Proteomes" id="UP000238049">
    <property type="component" value="Unassembled WGS sequence"/>
</dbReference>
<evidence type="ECO:0000313" key="2">
    <source>
        <dbReference type="EMBL" id="PPU02556.1"/>
    </source>
</evidence>
<name>A0A2S7A5K4_9XANT</name>
<reference evidence="2 3" key="1">
    <citation type="submission" date="2016-08" db="EMBL/GenBank/DDBJ databases">
        <title>Evolution of the type three secretion system and type three effector repertoires in Xanthomonas.</title>
        <authorList>
            <person name="Merda D."/>
            <person name="Briand M."/>
            <person name="Bosis E."/>
            <person name="Rousseau C."/>
            <person name="Portier P."/>
            <person name="Jacques M.-A."/>
            <person name="Fischer-Le Saux M."/>
        </authorList>
    </citation>
    <scope>NUCLEOTIDE SEQUENCE [LARGE SCALE GENOMIC DNA]</scope>
    <source>
        <strain evidence="2 3">CFBP 7409</strain>
    </source>
</reference>
<dbReference type="PANTHER" id="PTHR33361:SF2">
    <property type="entry name" value="DUF885 DOMAIN-CONTAINING PROTEIN"/>
    <property type="match status" value="1"/>
</dbReference>
<dbReference type="PANTHER" id="PTHR33361">
    <property type="entry name" value="GLR0591 PROTEIN"/>
    <property type="match status" value="1"/>
</dbReference>